<comment type="similarity">
    <text evidence="5">Belongs to the class-II pyridoxal-phosphate-dependent aminotransferase family. MalY/PatB cystathionine beta-lyase subfamily.</text>
</comment>
<evidence type="ECO:0000256" key="4">
    <source>
        <dbReference type="ARBA" id="ARBA00023239"/>
    </source>
</evidence>
<keyword evidence="3" id="KW-0663">Pyridoxal phosphate</keyword>
<dbReference type="RefSeq" id="WP_298386002.1">
    <property type="nucleotide sequence ID" value="NZ_JBFSHR010000017.1"/>
</dbReference>
<keyword evidence="4" id="KW-0456">Lyase</keyword>
<proteinExistence type="inferred from homology"/>
<dbReference type="EC" id="4.4.1.13" evidence="2"/>
<feature type="domain" description="Aminotransferase class I/classII large" evidence="6">
    <location>
        <begin position="39"/>
        <end position="381"/>
    </location>
</feature>
<evidence type="ECO:0000256" key="1">
    <source>
        <dbReference type="ARBA" id="ARBA00001933"/>
    </source>
</evidence>
<accession>A0ABV3Y1R6</accession>
<dbReference type="InterPro" id="IPR015421">
    <property type="entry name" value="PyrdxlP-dep_Trfase_major"/>
</dbReference>
<dbReference type="InterPro" id="IPR004839">
    <property type="entry name" value="Aminotransferase_I/II_large"/>
</dbReference>
<evidence type="ECO:0000256" key="5">
    <source>
        <dbReference type="ARBA" id="ARBA00037974"/>
    </source>
</evidence>
<keyword evidence="7" id="KW-0808">Transferase</keyword>
<dbReference type="GO" id="GO:0008483">
    <property type="term" value="F:transaminase activity"/>
    <property type="evidence" value="ECO:0007669"/>
    <property type="project" value="UniProtKB-KW"/>
</dbReference>
<reference evidence="7 8" key="1">
    <citation type="submission" date="2024-07" db="EMBL/GenBank/DDBJ databases">
        <title>Draft Genome Sequence of Ferrimicrobium acidiphilum Strain YE2023, Isolated from a Pulp of Bioleach Reactor.</title>
        <authorList>
            <person name="Elkina Y.A."/>
            <person name="Bulaeva A.G."/>
            <person name="Beletsky A.V."/>
            <person name="Mardanov A.V."/>
        </authorList>
    </citation>
    <scope>NUCLEOTIDE SEQUENCE [LARGE SCALE GENOMIC DNA]</scope>
    <source>
        <strain evidence="7 8">YE2023</strain>
    </source>
</reference>
<dbReference type="Pfam" id="PF00155">
    <property type="entry name" value="Aminotran_1_2"/>
    <property type="match status" value="1"/>
</dbReference>
<keyword evidence="8" id="KW-1185">Reference proteome</keyword>
<evidence type="ECO:0000259" key="6">
    <source>
        <dbReference type="Pfam" id="PF00155"/>
    </source>
</evidence>
<dbReference type="InterPro" id="IPR015424">
    <property type="entry name" value="PyrdxlP-dep_Trfase"/>
</dbReference>
<dbReference type="EMBL" id="JBFSHR010000017">
    <property type="protein sequence ID" value="MEX6429450.1"/>
    <property type="molecule type" value="Genomic_DNA"/>
</dbReference>
<dbReference type="Gene3D" id="3.90.1150.10">
    <property type="entry name" value="Aspartate Aminotransferase, domain 1"/>
    <property type="match status" value="1"/>
</dbReference>
<keyword evidence="7" id="KW-0032">Aminotransferase</keyword>
<dbReference type="PANTHER" id="PTHR43525">
    <property type="entry name" value="PROTEIN MALY"/>
    <property type="match status" value="1"/>
</dbReference>
<evidence type="ECO:0000313" key="8">
    <source>
        <dbReference type="Proteomes" id="UP001560267"/>
    </source>
</evidence>
<dbReference type="InterPro" id="IPR015422">
    <property type="entry name" value="PyrdxlP-dep_Trfase_small"/>
</dbReference>
<dbReference type="SUPFAM" id="SSF53383">
    <property type="entry name" value="PLP-dependent transferases"/>
    <property type="match status" value="1"/>
</dbReference>
<dbReference type="InterPro" id="IPR051798">
    <property type="entry name" value="Class-II_PLP-Dep_Aminotrans"/>
</dbReference>
<sequence length="389" mass="42694">MSSQLPPQESIASVRARRAHSIKWRRYGPDILPAWVADMDFPPPQLALEAGIALLNSGDTGYPSPDLVTNYEAAYRAWALENFGTKPNTLRTVADVVAALRIIVLATTDPGAGVIVMTPSYPPFFGVVQDAQRRLVSVPMRADGRDYRIDMERLESAATDPNTQAIILCNPQNPTGRVFTGTELTEIANLADRRGLIVIADEIHQDLRGPEVRHIPFSSLEHPSALRAVVLSSPSKSFNIAGLKVAHIELPSDPELRARIESSPLLPLSQATPLGLAVGAHAYQSEYGWLVEVRERIDENFALVSKGLGDLDCLALYDREGTYLQWAKIERLPPDQSAYSFLLEKAHVAVGPGEDYLPGSTSHFRLNLAAWPSTVEHLIERMHDALSSI</sequence>
<comment type="cofactor">
    <cofactor evidence="1">
        <name>pyridoxal 5'-phosphate</name>
        <dbReference type="ChEBI" id="CHEBI:597326"/>
    </cofactor>
</comment>
<protein>
    <recommendedName>
        <fullName evidence="2">cysteine-S-conjugate beta-lyase</fullName>
        <ecNumber evidence="2">4.4.1.13</ecNumber>
    </recommendedName>
</protein>
<name>A0ABV3Y1R6_9ACTN</name>
<dbReference type="Gene3D" id="3.40.640.10">
    <property type="entry name" value="Type I PLP-dependent aspartate aminotransferase-like (Major domain)"/>
    <property type="match status" value="1"/>
</dbReference>
<evidence type="ECO:0000313" key="7">
    <source>
        <dbReference type="EMBL" id="MEX6429450.1"/>
    </source>
</evidence>
<organism evidence="7 8">
    <name type="scientific">Ferrimicrobium acidiphilum</name>
    <dbReference type="NCBI Taxonomy" id="121039"/>
    <lineage>
        <taxon>Bacteria</taxon>
        <taxon>Bacillati</taxon>
        <taxon>Actinomycetota</taxon>
        <taxon>Acidimicrobiia</taxon>
        <taxon>Acidimicrobiales</taxon>
        <taxon>Acidimicrobiaceae</taxon>
        <taxon>Ferrimicrobium</taxon>
    </lineage>
</organism>
<comment type="caution">
    <text evidence="7">The sequence shown here is derived from an EMBL/GenBank/DDBJ whole genome shotgun (WGS) entry which is preliminary data.</text>
</comment>
<dbReference type="CDD" id="cd00609">
    <property type="entry name" value="AAT_like"/>
    <property type="match status" value="1"/>
</dbReference>
<gene>
    <name evidence="7" type="ORF">AB6A68_06300</name>
</gene>
<dbReference type="PANTHER" id="PTHR43525:SF2">
    <property type="entry name" value="CYSTATHIONINE BETA-LYASE-RELATED"/>
    <property type="match status" value="1"/>
</dbReference>
<dbReference type="Proteomes" id="UP001560267">
    <property type="component" value="Unassembled WGS sequence"/>
</dbReference>
<evidence type="ECO:0000256" key="3">
    <source>
        <dbReference type="ARBA" id="ARBA00022898"/>
    </source>
</evidence>
<evidence type="ECO:0000256" key="2">
    <source>
        <dbReference type="ARBA" id="ARBA00012224"/>
    </source>
</evidence>